<dbReference type="EMBL" id="FVGW01000021">
    <property type="protein sequence ID" value="SKM97834.1"/>
    <property type="molecule type" value="Genomic_DNA"/>
</dbReference>
<dbReference type="GO" id="GO:0016491">
    <property type="term" value="F:oxidoreductase activity"/>
    <property type="evidence" value="ECO:0007669"/>
    <property type="project" value="InterPro"/>
</dbReference>
<dbReference type="AlphaFoldDB" id="A0A1U0ZH64"/>
<protein>
    <submittedName>
        <fullName evidence="1">Putative NAD(P)H nitroreductase acg</fullName>
    </submittedName>
</protein>
<accession>A0A1U0ZH64</accession>
<gene>
    <name evidence="1" type="ORF">SAMEA2259716_05650</name>
</gene>
<name>A0A1U0ZH64_9MYCO</name>
<dbReference type="PANTHER" id="PTHR23026">
    <property type="entry name" value="NADPH NITROREDUCTASE"/>
    <property type="match status" value="1"/>
</dbReference>
<dbReference type="SUPFAM" id="SSF55469">
    <property type="entry name" value="FMN-dependent nitroreductase-like"/>
    <property type="match status" value="1"/>
</dbReference>
<organism evidence="1 2">
    <name type="scientific">Mycobacteroides abscessus subsp. massiliense</name>
    <dbReference type="NCBI Taxonomy" id="1962118"/>
    <lineage>
        <taxon>Bacteria</taxon>
        <taxon>Bacillati</taxon>
        <taxon>Actinomycetota</taxon>
        <taxon>Actinomycetes</taxon>
        <taxon>Mycobacteriales</taxon>
        <taxon>Mycobacteriaceae</taxon>
        <taxon>Mycobacteroides</taxon>
        <taxon>Mycobacteroides abscessus</taxon>
    </lineage>
</organism>
<dbReference type="Proteomes" id="UP000190074">
    <property type="component" value="Unassembled WGS sequence"/>
</dbReference>
<dbReference type="InterPro" id="IPR000415">
    <property type="entry name" value="Nitroreductase-like"/>
</dbReference>
<reference evidence="1 2" key="1">
    <citation type="submission" date="2016-11" db="EMBL/GenBank/DDBJ databases">
        <authorList>
            <consortium name="Pathogen Informatics"/>
        </authorList>
    </citation>
    <scope>NUCLEOTIDE SEQUENCE [LARGE SCALE GENOMIC DNA]</scope>
    <source>
        <strain evidence="1 2">911</strain>
    </source>
</reference>
<dbReference type="RefSeq" id="WP_005068332.1">
    <property type="nucleotide sequence ID" value="NZ_CP021122.1"/>
</dbReference>
<evidence type="ECO:0000313" key="2">
    <source>
        <dbReference type="Proteomes" id="UP000190074"/>
    </source>
</evidence>
<sequence length="335" mass="37271">MIEAVNSEVRDMAQDVLARSVVIKAVQAACRAPSIHNSQPWRWVLDGDLQLHLDVNRVLHVDPARREALMSCGAALDHFRIAMAAFGWLVRPDYFPNPNDNTHLATMNFVKMHYVTDAHRNRLRAAEQRHTDRLPFLAPRSWPLNEQLIRQAVGDRAFVDVLPEAARHRVVEAAQLSEGLRQYDSDYRYEIDWWTAPFKFSEGIPESALPSEGERGRVDVAREFPLALHQSRRASVSKDESTLVVLSTGGDTPRDFLTCGEALSALLVEATVAGLSTCTLTHVIELVASRQIVGGLVEREYPQAVVRIGSVPPLDPVPAPTPRRPLSAVLQFEGG</sequence>
<dbReference type="NCBIfam" id="NF047509">
    <property type="entry name" value="Rv3131_FMN_oxido"/>
    <property type="match status" value="1"/>
</dbReference>
<proteinExistence type="predicted"/>
<dbReference type="PANTHER" id="PTHR23026:SF123">
    <property type="entry name" value="NAD(P)H NITROREDUCTASE RV3131-RELATED"/>
    <property type="match status" value="1"/>
</dbReference>
<evidence type="ECO:0000313" key="1">
    <source>
        <dbReference type="EMBL" id="SKM97834.1"/>
    </source>
</evidence>
<dbReference type="Gene3D" id="3.40.109.10">
    <property type="entry name" value="NADH Oxidase"/>
    <property type="match status" value="2"/>
</dbReference>
<dbReference type="InterPro" id="IPR050627">
    <property type="entry name" value="Nitroreductase/BluB"/>
</dbReference>